<dbReference type="AlphaFoldDB" id="A0A317PJ29"/>
<evidence type="ECO:0000256" key="1">
    <source>
        <dbReference type="SAM" id="MobiDB-lite"/>
    </source>
</evidence>
<protein>
    <submittedName>
        <fullName evidence="2">Uncharacterized protein</fullName>
    </submittedName>
</protein>
<dbReference type="EMBL" id="QGTR01000003">
    <property type="protein sequence ID" value="PWW00609.1"/>
    <property type="molecule type" value="Genomic_DNA"/>
</dbReference>
<evidence type="ECO:0000313" key="2">
    <source>
        <dbReference type="EMBL" id="PWW00609.1"/>
    </source>
</evidence>
<keyword evidence="3" id="KW-1185">Reference proteome</keyword>
<evidence type="ECO:0000313" key="3">
    <source>
        <dbReference type="Proteomes" id="UP000246352"/>
    </source>
</evidence>
<reference evidence="2 3" key="1">
    <citation type="submission" date="2018-05" db="EMBL/GenBank/DDBJ databases">
        <title>Genomic Encyclopedia of Type Strains, Phase IV (KMG-IV): sequencing the most valuable type-strain genomes for metagenomic binning, comparative biology and taxonomic classification.</title>
        <authorList>
            <person name="Goeker M."/>
        </authorList>
    </citation>
    <scope>NUCLEOTIDE SEQUENCE [LARGE SCALE GENOMIC DNA]</scope>
    <source>
        <strain evidence="2 3">DSM 16791</strain>
    </source>
</reference>
<sequence length="1262" mass="132558">MVQFTRLNDTTVYLSGSDADAGWAFIVCANVDSPDPAQLPPTPLPLSQALAYTSKDWAGSLVYLAAQAGAVRASPAAATAAIAALLNTTFGEQGALIFLPSGALIAEAPAKLVTRIGSTLQLVALSKRNGKVTPKSFFDVVLTGIPGVSAVFNPGCVLSVPDEATEGHILLTANASSTPVVTLAGPSQPSQTPPRTPNATLHFEGSALGAFRFDVEIAQRSLIDDLNMGFQLVIPNPVQTGAGSGADAVPFLAAYLPLAERGSASLFVVFTGQVNVMNPNNLLAQAAQTAFYFTGQSITGADSVETVLRSFYRSNYGKPVSLVPAAAGAMLPALVVNPGRQKTILQNGFRFSPQGDFQVRVEGTEAGEPAAILCGQSGTETVSFLAGTADAPAGQLIRFRSGMPANAPDFPLAPVSPVGPPIDPKAELMDDQYLTSWVSFLAPSGMAGAGGHYAAAPKGAELFGADAGTGATGALGPKDPGVSLPPDASVAFPMPPLAGFVAGDSVQDMSSAELDLLLQQIVAPTRKSRITAAQSSGAVRRSASPRHTLMPSAARDAAELTSTTTPTGFMTRYDSGGAWKQLLLGQVMADGTVTRQMGFTGLDEALQAAFQTNDQFLVIANNAHLGPFTDPGAQDPPDPPPHAFMPPATVDIADTPYFFNRIDIGQWSFTARPGVGNAYGSYRDVMIVKGLRGRILDVEDDAVQDASLLKSPDKWTMKEVFATPVPGDASQLIPLSDWLVTYCLEAYRKRDNPYFAKFARIITDPDWTGVLILKAGIAKVPEDIQGILAGVEDLSDFYAHHIGIDIGQINAADPGQLQQKETTSMFGLVYYVDPRYDDSLPPHTIPPLDLAAPQDFTLLTLKALFENSAIRKFESLAQMVLNRLFGAGVREMVDVLPEGPQINRNNAVLLEGGVQRNGDATLYSLASTWPNQFSLANNILTSVEIDTAEMSTRDSGATSGASVSWIGMTGFMNFAIVPENKDEGLPAFDVFSYGPEADARDALRQGLNFANLGLQITTPSGPADPGDAPAPVLVMVEAEMSFNSSTSHARQKSLYRSFQMELLGLVSAMASGEAKADPASLGYLPAVTQYNLRGVGSGGWHGLNFKLNLGTPGALAGKVNLDSNLMAAWADDSGATPGDATLKASVGIQLPGAGGGGELFSLQTVMKLSVGMVQLFYSPASKDHPDEQPGGFLLLINQIALKFFGLLKVPSSGNTAFFLFGDPRAGESTGLGWFAVYNKAKEEAKKAAAKAELLEHQGDGDV</sequence>
<dbReference type="OrthoDB" id="580741at2"/>
<organism evidence="2 3">
    <name type="scientific">Hoeflea marina</name>
    <dbReference type="NCBI Taxonomy" id="274592"/>
    <lineage>
        <taxon>Bacteria</taxon>
        <taxon>Pseudomonadati</taxon>
        <taxon>Pseudomonadota</taxon>
        <taxon>Alphaproteobacteria</taxon>
        <taxon>Hyphomicrobiales</taxon>
        <taxon>Rhizobiaceae</taxon>
        <taxon>Hoeflea</taxon>
    </lineage>
</organism>
<comment type="caution">
    <text evidence="2">The sequence shown here is derived from an EMBL/GenBank/DDBJ whole genome shotgun (WGS) entry which is preliminary data.</text>
</comment>
<gene>
    <name evidence="2" type="ORF">DFR52_103817</name>
</gene>
<accession>A0A317PJ29</accession>
<feature type="region of interest" description="Disordered" evidence="1">
    <location>
        <begin position="532"/>
        <end position="566"/>
    </location>
</feature>
<name>A0A317PJ29_9HYPH</name>
<dbReference type="Proteomes" id="UP000246352">
    <property type="component" value="Unassembled WGS sequence"/>
</dbReference>
<proteinExistence type="predicted"/>